<dbReference type="Pfam" id="PF13420">
    <property type="entry name" value="Acetyltransf_4"/>
    <property type="match status" value="1"/>
</dbReference>
<feature type="domain" description="N-acetyltransferase" evidence="1">
    <location>
        <begin position="3"/>
        <end position="164"/>
    </location>
</feature>
<organism evidence="2">
    <name type="scientific">Clostridium tertium</name>
    <dbReference type="NCBI Taxonomy" id="1559"/>
    <lineage>
        <taxon>Bacteria</taxon>
        <taxon>Bacillati</taxon>
        <taxon>Bacillota</taxon>
        <taxon>Clostridia</taxon>
        <taxon>Eubacteriales</taxon>
        <taxon>Clostridiaceae</taxon>
        <taxon>Clostridium</taxon>
    </lineage>
</organism>
<dbReference type="RefSeq" id="WP_156624663.1">
    <property type="nucleotide sequence ID" value="NZ_CACRTO010000005.1"/>
</dbReference>
<proteinExistence type="predicted"/>
<evidence type="ECO:0000259" key="1">
    <source>
        <dbReference type="PROSITE" id="PS51186"/>
    </source>
</evidence>
<keyword evidence="2" id="KW-0808">Transferase</keyword>
<dbReference type="AlphaFoldDB" id="A0A6N2YXC3"/>
<dbReference type="EC" id="2.3.1.183" evidence="2"/>
<dbReference type="PROSITE" id="PS51186">
    <property type="entry name" value="GNAT"/>
    <property type="match status" value="1"/>
</dbReference>
<sequence length="198" mass="23351">MDIKIRMAEEKDVEEILGIYAPYIKNTSISFEYEIPTIDEFKNRFYGIKENYPYLVCTIDNEIVGYAYSNRHAERAAYMWNVEFSIYIKDTYLRYGIGKAFYTALIEISKLQNVRNIYGVITENNIKSEKLHEYFGFKKLGVFHKTGYKFGKWLDVIWYEKDIAESDEAPKPIIPIKDISFSDIQNILDKSRKLIRAV</sequence>
<dbReference type="PANTHER" id="PTHR43072:SF8">
    <property type="entry name" value="ACYLTRANSFERASE FABY-RELATED"/>
    <property type="match status" value="1"/>
</dbReference>
<name>A0A6N2YXC3_9CLOT</name>
<dbReference type="Gene3D" id="3.40.630.30">
    <property type="match status" value="1"/>
</dbReference>
<dbReference type="CDD" id="cd04301">
    <property type="entry name" value="NAT_SF"/>
    <property type="match status" value="1"/>
</dbReference>
<keyword evidence="2" id="KW-0012">Acyltransferase</keyword>
<accession>A0A6N2YXC3</accession>
<protein>
    <submittedName>
        <fullName evidence="2">Phosphinothricin N-acetyltransferase</fullName>
        <ecNumber evidence="2">2.3.1.183</ecNumber>
    </submittedName>
</protein>
<dbReference type="EMBL" id="CACRTO010000005">
    <property type="protein sequence ID" value="VYT71704.1"/>
    <property type="molecule type" value="Genomic_DNA"/>
</dbReference>
<dbReference type="SUPFAM" id="SSF55729">
    <property type="entry name" value="Acyl-CoA N-acyltransferases (Nat)"/>
    <property type="match status" value="1"/>
</dbReference>
<reference evidence="2" key="1">
    <citation type="submission" date="2019-11" db="EMBL/GenBank/DDBJ databases">
        <authorList>
            <person name="Feng L."/>
        </authorList>
    </citation>
    <scope>NUCLEOTIDE SEQUENCE</scope>
    <source>
        <strain evidence="2">CTertiumLFYP3</strain>
    </source>
</reference>
<dbReference type="InterPro" id="IPR016181">
    <property type="entry name" value="Acyl_CoA_acyltransferase"/>
</dbReference>
<dbReference type="InterPro" id="IPR000182">
    <property type="entry name" value="GNAT_dom"/>
</dbReference>
<gene>
    <name evidence="2" type="primary">bar</name>
    <name evidence="2" type="ORF">CTLFYP3_00515</name>
</gene>
<evidence type="ECO:0000313" key="2">
    <source>
        <dbReference type="EMBL" id="VYT71704.1"/>
    </source>
</evidence>
<dbReference type="GO" id="GO:0102971">
    <property type="term" value="F:phosphinothricin N-acetyltransferase activity"/>
    <property type="evidence" value="ECO:0007669"/>
    <property type="project" value="UniProtKB-EC"/>
</dbReference>
<dbReference type="PANTHER" id="PTHR43072">
    <property type="entry name" value="N-ACETYLTRANSFERASE"/>
    <property type="match status" value="1"/>
</dbReference>